<accession>A0ACC1SMQ3</accession>
<dbReference type="EMBL" id="JANRMS010000279">
    <property type="protein sequence ID" value="KAJ3542728.1"/>
    <property type="molecule type" value="Genomic_DNA"/>
</dbReference>
<evidence type="ECO:0000313" key="1">
    <source>
        <dbReference type="EMBL" id="KAJ3542728.1"/>
    </source>
</evidence>
<protein>
    <submittedName>
        <fullName evidence="1">Uncharacterized protein</fullName>
    </submittedName>
</protein>
<keyword evidence="2" id="KW-1185">Reference proteome</keyword>
<sequence length="516" mass="56468">MSTANGLFKGRFKDFNGTILFIMFYMSSCSFNFGYDVGNFSGVQGMQSFGKKFGEYDAQTGLWSLPAWLSSLMTSVPFFGKAAGALACGWVAEKWGRKVAIRCLIVLSFVGVILQTTATTAAQFTVGRVIAFAMTGFTIIIVPIYQAEVAPKSVRGMLNSTLQMMIIFGQVVAALVVLGTKNMEGDAGWRIPVGLQFVAPALILAFYPLVPESPRWLLSQNRVDEATKQLKRLRKESSDDQISAEIETLRMSSSNETKGTWKEVFNKENRIRTAVAVLAMFGQQATGQAFISQYNVIFYQSQGFAKQAFVFNLISPCLGIVCLLLTWFIVDAVGRRPLLLIGSTLMAIFLCVVGSVSTVPNPTQAAKEAMVASFMLFGCSFNLSWGPVSFVVVAEAAASRVKEKTNLLAGVISVITTFVTSFTIPYLINKRYAGLGGKIGFIYGGICVVMLILTWFFVPELKGRSLEEIDELFASGAPLRKFGNVQTTRGEELYAGTKEDPMDAEKQDAIRVTHQD</sequence>
<name>A0ACC1SMQ3_9HYPO</name>
<proteinExistence type="predicted"/>
<evidence type="ECO:0000313" key="2">
    <source>
        <dbReference type="Proteomes" id="UP001148629"/>
    </source>
</evidence>
<organism evidence="1 2">
    <name type="scientific">Fusarium decemcellulare</name>
    <dbReference type="NCBI Taxonomy" id="57161"/>
    <lineage>
        <taxon>Eukaryota</taxon>
        <taxon>Fungi</taxon>
        <taxon>Dikarya</taxon>
        <taxon>Ascomycota</taxon>
        <taxon>Pezizomycotina</taxon>
        <taxon>Sordariomycetes</taxon>
        <taxon>Hypocreomycetidae</taxon>
        <taxon>Hypocreales</taxon>
        <taxon>Nectriaceae</taxon>
        <taxon>Fusarium</taxon>
        <taxon>Fusarium decemcellulare species complex</taxon>
    </lineage>
</organism>
<comment type="caution">
    <text evidence="1">The sequence shown here is derived from an EMBL/GenBank/DDBJ whole genome shotgun (WGS) entry which is preliminary data.</text>
</comment>
<dbReference type="Proteomes" id="UP001148629">
    <property type="component" value="Unassembled WGS sequence"/>
</dbReference>
<reference evidence="1" key="1">
    <citation type="submission" date="2022-08" db="EMBL/GenBank/DDBJ databases">
        <title>Genome Sequence of Fusarium decemcellulare.</title>
        <authorList>
            <person name="Buettner E."/>
        </authorList>
    </citation>
    <scope>NUCLEOTIDE SEQUENCE</scope>
    <source>
        <strain evidence="1">Babe19</strain>
    </source>
</reference>
<gene>
    <name evidence="1" type="ORF">NM208_g3943</name>
</gene>